<dbReference type="Proteomes" id="UP001343492">
    <property type="component" value="Unassembled WGS sequence"/>
</dbReference>
<dbReference type="Pfam" id="PF14542">
    <property type="entry name" value="Acetyltransf_CG"/>
    <property type="match status" value="1"/>
</dbReference>
<evidence type="ECO:0000259" key="1">
    <source>
        <dbReference type="PROSITE" id="PS51729"/>
    </source>
</evidence>
<dbReference type="EC" id="2.3.1.-" evidence="2"/>
<keyword evidence="2" id="KW-0012">Acyltransferase</keyword>
<accession>A0ABU7GG99</accession>
<sequence>MALEGLIITHHAQERGGRYVAQLEGESATGYLEWEPAGEDVRIATHTVVPRSIGGRGVAAALTERLIEDARLQGFRIVPACSYTAARFAEHPEWADLRAV</sequence>
<organism evidence="2 3">
    <name type="scientific">Altererythrobacter litoralis</name>
    <dbReference type="NCBI Taxonomy" id="3113904"/>
    <lineage>
        <taxon>Bacteria</taxon>
        <taxon>Pseudomonadati</taxon>
        <taxon>Pseudomonadota</taxon>
        <taxon>Alphaproteobacteria</taxon>
        <taxon>Sphingomonadales</taxon>
        <taxon>Erythrobacteraceae</taxon>
        <taxon>Altererythrobacter</taxon>
    </lineage>
</organism>
<gene>
    <name evidence="2" type="ORF">VRS74_10490</name>
</gene>
<dbReference type="RefSeq" id="WP_354145213.1">
    <property type="nucleotide sequence ID" value="NZ_JAZDQV010000010.1"/>
</dbReference>
<dbReference type="PANTHER" id="PTHR31435">
    <property type="entry name" value="PROTEIN NATD1"/>
    <property type="match status" value="1"/>
</dbReference>
<feature type="domain" description="N-acetyltransferase" evidence="1">
    <location>
        <begin position="11"/>
        <end position="99"/>
    </location>
</feature>
<protein>
    <submittedName>
        <fullName evidence="2">GNAT family N-acetyltransferase</fullName>
        <ecNumber evidence="2">2.3.1.-</ecNumber>
    </submittedName>
</protein>
<evidence type="ECO:0000313" key="3">
    <source>
        <dbReference type="Proteomes" id="UP001343492"/>
    </source>
</evidence>
<dbReference type="InterPro" id="IPR016181">
    <property type="entry name" value="Acyl_CoA_acyltransferase"/>
</dbReference>
<evidence type="ECO:0000313" key="2">
    <source>
        <dbReference type="EMBL" id="MEE1878109.1"/>
    </source>
</evidence>
<dbReference type="EMBL" id="JAZDQV010000010">
    <property type="protein sequence ID" value="MEE1878109.1"/>
    <property type="molecule type" value="Genomic_DNA"/>
</dbReference>
<dbReference type="PROSITE" id="PS51729">
    <property type="entry name" value="GNAT_YJDJ"/>
    <property type="match status" value="1"/>
</dbReference>
<dbReference type="PANTHER" id="PTHR31435:SF9">
    <property type="entry name" value="PROTEIN NATD1"/>
    <property type="match status" value="1"/>
</dbReference>
<keyword evidence="3" id="KW-1185">Reference proteome</keyword>
<reference evidence="2 3" key="1">
    <citation type="submission" date="2024-01" db="EMBL/GenBank/DDBJ databases">
        <title>The genome sequence of Erythrobacteraceae sp. strain 1XM1-14.</title>
        <authorList>
            <person name="Liu Y."/>
        </authorList>
    </citation>
    <scope>NUCLEOTIDE SEQUENCE [LARGE SCALE GENOMIC DNA]</scope>
    <source>
        <strain evidence="2 3">1XM1-14</strain>
    </source>
</reference>
<dbReference type="SUPFAM" id="SSF55729">
    <property type="entry name" value="Acyl-CoA N-acyltransferases (Nat)"/>
    <property type="match status" value="1"/>
</dbReference>
<keyword evidence="2" id="KW-0808">Transferase</keyword>
<dbReference type="InterPro" id="IPR031165">
    <property type="entry name" value="GNAT_YJDJ"/>
</dbReference>
<dbReference type="GO" id="GO:0016746">
    <property type="term" value="F:acyltransferase activity"/>
    <property type="evidence" value="ECO:0007669"/>
    <property type="project" value="UniProtKB-KW"/>
</dbReference>
<proteinExistence type="predicted"/>
<comment type="caution">
    <text evidence="2">The sequence shown here is derived from an EMBL/GenBank/DDBJ whole genome shotgun (WGS) entry which is preliminary data.</text>
</comment>
<dbReference type="Gene3D" id="3.40.630.30">
    <property type="match status" value="1"/>
</dbReference>
<dbReference type="InterPro" id="IPR045057">
    <property type="entry name" value="Gcn5-rel_NAT"/>
</dbReference>
<name>A0ABU7GG99_9SPHN</name>